<evidence type="ECO:0000313" key="3">
    <source>
        <dbReference type="EMBL" id="MDV7267186.1"/>
    </source>
</evidence>
<evidence type="ECO:0000256" key="1">
    <source>
        <dbReference type="SAM" id="Phobius"/>
    </source>
</evidence>
<comment type="caution">
    <text evidence="3">The sequence shown here is derived from an EMBL/GenBank/DDBJ whole genome shotgun (WGS) entry which is preliminary data.</text>
</comment>
<sequence>MSTTSGMSIERHPDIAALRDRYDRVAERPVTQVAEGLMFIAALYVAASPWIVGFGDQMGLAMCNLIAGIAVALLAVGFTSAYGRTHGMTFVAPLLGLWMIVSPWLVADVTTTTGMIWSNVLGGAIVCLLGLGVTAMGMREDRGDRMK</sequence>
<evidence type="ECO:0000259" key="2">
    <source>
        <dbReference type="Pfam" id="PF03779"/>
    </source>
</evidence>
<reference evidence="3" key="1">
    <citation type="submission" date="2023-10" db="EMBL/GenBank/DDBJ databases">
        <title>Development of a sustainable strategy for remediation of hydrocarbon-contaminated territories based on the waste exchange concept.</title>
        <authorList>
            <person name="Krivoruchko A."/>
        </authorList>
    </citation>
    <scope>NUCLEOTIDE SEQUENCE</scope>
    <source>
        <strain evidence="3">IEGM 68</strain>
    </source>
</reference>
<dbReference type="EMBL" id="JAWLUP010000075">
    <property type="protein sequence ID" value="MDV7267186.1"/>
    <property type="molecule type" value="Genomic_DNA"/>
</dbReference>
<keyword evidence="1" id="KW-0472">Membrane</keyword>
<dbReference type="Pfam" id="PF03779">
    <property type="entry name" value="SPW"/>
    <property type="match status" value="1"/>
</dbReference>
<feature type="transmembrane region" description="Helical" evidence="1">
    <location>
        <begin position="33"/>
        <end position="52"/>
    </location>
</feature>
<organism evidence="3 4">
    <name type="scientific">Rhodococcus oxybenzonivorans</name>
    <dbReference type="NCBI Taxonomy" id="1990687"/>
    <lineage>
        <taxon>Bacteria</taxon>
        <taxon>Bacillati</taxon>
        <taxon>Actinomycetota</taxon>
        <taxon>Actinomycetes</taxon>
        <taxon>Mycobacteriales</taxon>
        <taxon>Nocardiaceae</taxon>
        <taxon>Rhodococcus</taxon>
    </lineage>
</organism>
<dbReference type="InterPro" id="IPR005530">
    <property type="entry name" value="SPW"/>
</dbReference>
<feature type="transmembrane region" description="Helical" evidence="1">
    <location>
        <begin position="58"/>
        <end position="78"/>
    </location>
</feature>
<feature type="transmembrane region" description="Helical" evidence="1">
    <location>
        <begin position="90"/>
        <end position="107"/>
    </location>
</feature>
<keyword evidence="1" id="KW-0812">Transmembrane</keyword>
<feature type="domain" description="SPW repeat-containing integral membrane" evidence="2">
    <location>
        <begin position="35"/>
        <end position="131"/>
    </location>
</feature>
<gene>
    <name evidence="3" type="ORF">R4315_21900</name>
</gene>
<accession>A0AAE5A840</accession>
<dbReference type="AlphaFoldDB" id="A0AAE5A840"/>
<name>A0AAE5A840_9NOCA</name>
<protein>
    <submittedName>
        <fullName evidence="3">SPW repeat protein</fullName>
    </submittedName>
</protein>
<dbReference type="Proteomes" id="UP001185863">
    <property type="component" value="Unassembled WGS sequence"/>
</dbReference>
<keyword evidence="1" id="KW-1133">Transmembrane helix</keyword>
<evidence type="ECO:0000313" key="4">
    <source>
        <dbReference type="Proteomes" id="UP001185863"/>
    </source>
</evidence>
<dbReference type="RefSeq" id="WP_317745933.1">
    <property type="nucleotide sequence ID" value="NZ_JAWLUP010000075.1"/>
</dbReference>
<proteinExistence type="predicted"/>
<feature type="transmembrane region" description="Helical" evidence="1">
    <location>
        <begin position="119"/>
        <end position="138"/>
    </location>
</feature>